<keyword evidence="2" id="KW-0479">Metal-binding</keyword>
<dbReference type="InParanoid" id="A0A165HH48"/>
<dbReference type="Gene3D" id="3.90.1590.10">
    <property type="entry name" value="glutathione-dependent formaldehyde- activating enzyme (gfa)"/>
    <property type="match status" value="1"/>
</dbReference>
<dbReference type="GO" id="GO:0016846">
    <property type="term" value="F:carbon-sulfur lyase activity"/>
    <property type="evidence" value="ECO:0007669"/>
    <property type="project" value="InterPro"/>
</dbReference>
<organism evidence="6 7">
    <name type="scientific">Calocera cornea HHB12733</name>
    <dbReference type="NCBI Taxonomy" id="1353952"/>
    <lineage>
        <taxon>Eukaryota</taxon>
        <taxon>Fungi</taxon>
        <taxon>Dikarya</taxon>
        <taxon>Basidiomycota</taxon>
        <taxon>Agaricomycotina</taxon>
        <taxon>Dacrymycetes</taxon>
        <taxon>Dacrymycetales</taxon>
        <taxon>Dacrymycetaceae</taxon>
        <taxon>Calocera</taxon>
    </lineage>
</organism>
<evidence type="ECO:0000256" key="1">
    <source>
        <dbReference type="ARBA" id="ARBA00005495"/>
    </source>
</evidence>
<reference evidence="6 7" key="1">
    <citation type="journal article" date="2016" name="Mol. Biol. Evol.">
        <title>Comparative Genomics of Early-Diverging Mushroom-Forming Fungi Provides Insights into the Origins of Lignocellulose Decay Capabilities.</title>
        <authorList>
            <person name="Nagy L.G."/>
            <person name="Riley R."/>
            <person name="Tritt A."/>
            <person name="Adam C."/>
            <person name="Daum C."/>
            <person name="Floudas D."/>
            <person name="Sun H."/>
            <person name="Yadav J.S."/>
            <person name="Pangilinan J."/>
            <person name="Larsson K.H."/>
            <person name="Matsuura K."/>
            <person name="Barry K."/>
            <person name="Labutti K."/>
            <person name="Kuo R."/>
            <person name="Ohm R.A."/>
            <person name="Bhattacharya S.S."/>
            <person name="Shirouzu T."/>
            <person name="Yoshinaga Y."/>
            <person name="Martin F.M."/>
            <person name="Grigoriev I.V."/>
            <person name="Hibbett D.S."/>
        </authorList>
    </citation>
    <scope>NUCLEOTIDE SEQUENCE [LARGE SCALE GENOMIC DNA]</scope>
    <source>
        <strain evidence="6 7">HHB12733</strain>
    </source>
</reference>
<dbReference type="PANTHER" id="PTHR33337">
    <property type="entry name" value="GFA DOMAIN-CONTAINING PROTEIN"/>
    <property type="match status" value="1"/>
</dbReference>
<gene>
    <name evidence="6" type="ORF">CALCODRAFT_493860</name>
</gene>
<evidence type="ECO:0000259" key="5">
    <source>
        <dbReference type="PROSITE" id="PS51891"/>
    </source>
</evidence>
<dbReference type="PROSITE" id="PS51891">
    <property type="entry name" value="CENP_V_GFA"/>
    <property type="match status" value="1"/>
</dbReference>
<dbReference type="OrthoDB" id="428768at2759"/>
<dbReference type="PANTHER" id="PTHR33337:SF40">
    <property type="entry name" value="CENP-V_GFA DOMAIN-CONTAINING PROTEIN-RELATED"/>
    <property type="match status" value="1"/>
</dbReference>
<dbReference type="Pfam" id="PF04828">
    <property type="entry name" value="GFA"/>
    <property type="match status" value="1"/>
</dbReference>
<dbReference type="AlphaFoldDB" id="A0A165HH48"/>
<proteinExistence type="inferred from homology"/>
<keyword evidence="4" id="KW-0456">Lyase</keyword>
<dbReference type="EMBL" id="KV423942">
    <property type="protein sequence ID" value="KZT59296.1"/>
    <property type="molecule type" value="Genomic_DNA"/>
</dbReference>
<comment type="similarity">
    <text evidence="1">Belongs to the Gfa family.</text>
</comment>
<dbReference type="GO" id="GO:0046872">
    <property type="term" value="F:metal ion binding"/>
    <property type="evidence" value="ECO:0007669"/>
    <property type="project" value="UniProtKB-KW"/>
</dbReference>
<dbReference type="SUPFAM" id="SSF51316">
    <property type="entry name" value="Mss4-like"/>
    <property type="match status" value="1"/>
</dbReference>
<keyword evidence="7" id="KW-1185">Reference proteome</keyword>
<protein>
    <recommendedName>
        <fullName evidence="5">CENP-V/GFA domain-containing protein</fullName>
    </recommendedName>
</protein>
<accession>A0A165HH48</accession>
<dbReference type="STRING" id="1353952.A0A165HH48"/>
<evidence type="ECO:0000256" key="4">
    <source>
        <dbReference type="ARBA" id="ARBA00023239"/>
    </source>
</evidence>
<evidence type="ECO:0000313" key="7">
    <source>
        <dbReference type="Proteomes" id="UP000076842"/>
    </source>
</evidence>
<feature type="domain" description="CENP-V/GFA" evidence="5">
    <location>
        <begin position="16"/>
        <end position="132"/>
    </location>
</feature>
<dbReference type="InterPro" id="IPR006913">
    <property type="entry name" value="CENP-V/GFA"/>
</dbReference>
<dbReference type="InterPro" id="IPR011057">
    <property type="entry name" value="Mss4-like_sf"/>
</dbReference>
<sequence>MSANLSAETVALFEPLHGECTCGNIKYDIVARPAGQPFLCHCHNCKRQTGSMFTSNLIVLRETLKITGKYKVWSSEEDRKARGDDGKEWGGLFCPECGTQICALPDNIPDKAILRIGTLDPKDLMRLGKPVTEMFCARKIGWPADVEGAAQFEEWPTRG</sequence>
<dbReference type="Proteomes" id="UP000076842">
    <property type="component" value="Unassembled WGS sequence"/>
</dbReference>
<name>A0A165HH48_9BASI</name>
<evidence type="ECO:0000256" key="2">
    <source>
        <dbReference type="ARBA" id="ARBA00022723"/>
    </source>
</evidence>
<keyword evidence="3" id="KW-0862">Zinc</keyword>
<evidence type="ECO:0000256" key="3">
    <source>
        <dbReference type="ARBA" id="ARBA00022833"/>
    </source>
</evidence>
<evidence type="ECO:0000313" key="6">
    <source>
        <dbReference type="EMBL" id="KZT59296.1"/>
    </source>
</evidence>